<dbReference type="RefSeq" id="WP_160756386.1">
    <property type="nucleotide sequence ID" value="NZ_WTYL01000002.1"/>
</dbReference>
<name>A0A845B367_9SPHN</name>
<gene>
    <name evidence="1" type="ORF">GRI65_10265</name>
</gene>
<dbReference type="InterPro" id="IPR036388">
    <property type="entry name" value="WH-like_DNA-bd_sf"/>
</dbReference>
<evidence type="ECO:0000313" key="1">
    <source>
        <dbReference type="EMBL" id="MXP44840.1"/>
    </source>
</evidence>
<dbReference type="AlphaFoldDB" id="A0A845B367"/>
<reference evidence="1 2" key="1">
    <citation type="submission" date="2019-12" db="EMBL/GenBank/DDBJ databases">
        <title>Genomic-based taxomic classification of the family Erythrobacteraceae.</title>
        <authorList>
            <person name="Xu L."/>
        </authorList>
    </citation>
    <scope>NUCLEOTIDE SEQUENCE [LARGE SCALE GENOMIC DNA]</scope>
    <source>
        <strain evidence="1 2">KCTC 42453</strain>
    </source>
</reference>
<comment type="caution">
    <text evidence="1">The sequence shown here is derived from an EMBL/GenBank/DDBJ whole genome shotgun (WGS) entry which is preliminary data.</text>
</comment>
<evidence type="ECO:0008006" key="3">
    <source>
        <dbReference type="Google" id="ProtNLM"/>
    </source>
</evidence>
<dbReference type="OrthoDB" id="8546410at2"/>
<dbReference type="SUPFAM" id="SSF46955">
    <property type="entry name" value="Putative DNA-binding domain"/>
    <property type="match status" value="1"/>
</dbReference>
<dbReference type="Gene3D" id="1.10.10.10">
    <property type="entry name" value="Winged helix-like DNA-binding domain superfamily/Winged helix DNA-binding domain"/>
    <property type="match status" value="1"/>
</dbReference>
<dbReference type="InterPro" id="IPR009061">
    <property type="entry name" value="DNA-bd_dom_put_sf"/>
</dbReference>
<organism evidence="1 2">
    <name type="scientific">Allopontixanthobacter sediminis</name>
    <dbReference type="NCBI Taxonomy" id="1689985"/>
    <lineage>
        <taxon>Bacteria</taxon>
        <taxon>Pseudomonadati</taxon>
        <taxon>Pseudomonadota</taxon>
        <taxon>Alphaproteobacteria</taxon>
        <taxon>Sphingomonadales</taxon>
        <taxon>Erythrobacteraceae</taxon>
        <taxon>Allopontixanthobacter</taxon>
    </lineage>
</organism>
<sequence>MTRRYDPRRALPHLSYTREQLAGTFKVTLTTIWSWTKKGLHPIDRKRPYLFAGGDVRKFLQAHNKPRQPTGPGQIYCVACKQVTQPAGKVVDFIALSPTNGDLVGRCPNCSRRIFQRVRTADIATKAGSLTVRYEGDVATINTDAEPSRTEPLNEGGV</sequence>
<protein>
    <recommendedName>
        <fullName evidence="3">Helix-turn-helix domain-containing protein</fullName>
    </recommendedName>
</protein>
<accession>A0A845B367</accession>
<dbReference type="Proteomes" id="UP000431922">
    <property type="component" value="Unassembled WGS sequence"/>
</dbReference>
<keyword evidence="2" id="KW-1185">Reference proteome</keyword>
<proteinExistence type="predicted"/>
<dbReference type="EMBL" id="WTYL01000002">
    <property type="protein sequence ID" value="MXP44840.1"/>
    <property type="molecule type" value="Genomic_DNA"/>
</dbReference>
<evidence type="ECO:0000313" key="2">
    <source>
        <dbReference type="Proteomes" id="UP000431922"/>
    </source>
</evidence>